<feature type="region of interest" description="Disordered" evidence="1">
    <location>
        <begin position="118"/>
        <end position="145"/>
    </location>
</feature>
<evidence type="ECO:0000256" key="1">
    <source>
        <dbReference type="SAM" id="MobiDB-lite"/>
    </source>
</evidence>
<accession>A0A811ZL50</accession>
<evidence type="ECO:0000313" key="3">
    <source>
        <dbReference type="Proteomes" id="UP000645828"/>
    </source>
</evidence>
<dbReference type="Proteomes" id="UP000645828">
    <property type="component" value="Unassembled WGS sequence"/>
</dbReference>
<name>A0A811ZL50_NYCPR</name>
<organism evidence="2 3">
    <name type="scientific">Nyctereutes procyonoides</name>
    <name type="common">Raccoon dog</name>
    <name type="synonym">Canis procyonoides</name>
    <dbReference type="NCBI Taxonomy" id="34880"/>
    <lineage>
        <taxon>Eukaryota</taxon>
        <taxon>Metazoa</taxon>
        <taxon>Chordata</taxon>
        <taxon>Craniata</taxon>
        <taxon>Vertebrata</taxon>
        <taxon>Euteleostomi</taxon>
        <taxon>Mammalia</taxon>
        <taxon>Eutheria</taxon>
        <taxon>Laurasiatheria</taxon>
        <taxon>Carnivora</taxon>
        <taxon>Caniformia</taxon>
        <taxon>Canidae</taxon>
        <taxon>Nyctereutes</taxon>
    </lineage>
</organism>
<dbReference type="AlphaFoldDB" id="A0A811ZL50"/>
<reference evidence="2" key="1">
    <citation type="submission" date="2020-12" db="EMBL/GenBank/DDBJ databases">
        <authorList>
            <consortium name="Molecular Ecology Group"/>
        </authorList>
    </citation>
    <scope>NUCLEOTIDE SEQUENCE</scope>
    <source>
        <strain evidence="2">TBG_1078</strain>
    </source>
</reference>
<feature type="region of interest" description="Disordered" evidence="1">
    <location>
        <begin position="167"/>
        <end position="198"/>
    </location>
</feature>
<keyword evidence="3" id="KW-1185">Reference proteome</keyword>
<sequence length="235" mass="24754">MRSGNPHGCAMGWLPELFQLPDWVPSPGSSRHTMCLSSSLMAAPCMDPWTGQPHGQSLWCHHGASLPPAQVGTRVAGARRLEELGAKGAGGTEPHRRRTMRKVKTQLHRRWKSLAHLFWNPGPGQPSGREGQVVRGQWGSPLGSPNCRGTATVLGLLGRSSQAKPPYLGGCRAGAQLAGSPPPPPDSWQQRSTSPRQGELAAALGGVWGGHSRAMSGERVVGVAVQAACTPPAEG</sequence>
<dbReference type="EMBL" id="CAJHUB010000769">
    <property type="protein sequence ID" value="CAD7689343.1"/>
    <property type="molecule type" value="Genomic_DNA"/>
</dbReference>
<protein>
    <submittedName>
        <fullName evidence="2">(raccoon dog) hypothetical protein</fullName>
    </submittedName>
</protein>
<feature type="compositionally biased region" description="Polar residues" evidence="1">
    <location>
        <begin position="187"/>
        <end position="196"/>
    </location>
</feature>
<evidence type="ECO:0000313" key="2">
    <source>
        <dbReference type="EMBL" id="CAD7689343.1"/>
    </source>
</evidence>
<comment type="caution">
    <text evidence="2">The sequence shown here is derived from an EMBL/GenBank/DDBJ whole genome shotgun (WGS) entry which is preliminary data.</text>
</comment>
<gene>
    <name evidence="2" type="ORF">NYPRO_LOCUS22137</name>
</gene>
<proteinExistence type="predicted"/>